<evidence type="ECO:0000313" key="2">
    <source>
        <dbReference type="Proteomes" id="UP001215280"/>
    </source>
</evidence>
<sequence>MHMPQDSLEHIRIILEVRHKRLNLNFATTTGELPFYQEYTIPYGSSRVAFTACTILRDLALAEQSTLLDIFGDIISKWGGAVAANVVESRAKEKEFVDKYCREHDITTTICDIRKALASVDLLAVCTENLPAFAIVPKDEKSPLNLVAFHHRAEGDKDIFFFSPLLPRTESFLEQGLLSPENFQPGNGFDVITVCTAMAIVHEARRLVGTLI</sequence>
<gene>
    <name evidence="1" type="ORF">DFH07DRAFT_767188</name>
</gene>
<comment type="caution">
    <text evidence="1">The sequence shown here is derived from an EMBL/GenBank/DDBJ whole genome shotgun (WGS) entry which is preliminary data.</text>
</comment>
<dbReference type="AlphaFoldDB" id="A0AAD7NTY4"/>
<keyword evidence="2" id="KW-1185">Reference proteome</keyword>
<organism evidence="1 2">
    <name type="scientific">Mycena maculata</name>
    <dbReference type="NCBI Taxonomy" id="230809"/>
    <lineage>
        <taxon>Eukaryota</taxon>
        <taxon>Fungi</taxon>
        <taxon>Dikarya</taxon>
        <taxon>Basidiomycota</taxon>
        <taxon>Agaricomycotina</taxon>
        <taxon>Agaricomycetes</taxon>
        <taxon>Agaricomycetidae</taxon>
        <taxon>Agaricales</taxon>
        <taxon>Marasmiineae</taxon>
        <taxon>Mycenaceae</taxon>
        <taxon>Mycena</taxon>
    </lineage>
</organism>
<name>A0AAD7NTY4_9AGAR</name>
<proteinExistence type="predicted"/>
<dbReference type="EMBL" id="JARJLG010000015">
    <property type="protein sequence ID" value="KAJ7774472.1"/>
    <property type="molecule type" value="Genomic_DNA"/>
</dbReference>
<accession>A0AAD7NTY4</accession>
<protein>
    <submittedName>
        <fullName evidence="1">Uncharacterized protein</fullName>
    </submittedName>
</protein>
<reference evidence="1" key="1">
    <citation type="submission" date="2023-03" db="EMBL/GenBank/DDBJ databases">
        <title>Massive genome expansion in bonnet fungi (Mycena s.s.) driven by repeated elements and novel gene families across ecological guilds.</title>
        <authorList>
            <consortium name="Lawrence Berkeley National Laboratory"/>
            <person name="Harder C.B."/>
            <person name="Miyauchi S."/>
            <person name="Viragh M."/>
            <person name="Kuo A."/>
            <person name="Thoen E."/>
            <person name="Andreopoulos B."/>
            <person name="Lu D."/>
            <person name="Skrede I."/>
            <person name="Drula E."/>
            <person name="Henrissat B."/>
            <person name="Morin E."/>
            <person name="Kohler A."/>
            <person name="Barry K."/>
            <person name="LaButti K."/>
            <person name="Morin E."/>
            <person name="Salamov A."/>
            <person name="Lipzen A."/>
            <person name="Mereny Z."/>
            <person name="Hegedus B."/>
            <person name="Baldrian P."/>
            <person name="Stursova M."/>
            <person name="Weitz H."/>
            <person name="Taylor A."/>
            <person name="Grigoriev I.V."/>
            <person name="Nagy L.G."/>
            <person name="Martin F."/>
            <person name="Kauserud H."/>
        </authorList>
    </citation>
    <scope>NUCLEOTIDE SEQUENCE</scope>
    <source>
        <strain evidence="1">CBHHK188m</strain>
    </source>
</reference>
<dbReference type="Proteomes" id="UP001215280">
    <property type="component" value="Unassembled WGS sequence"/>
</dbReference>
<evidence type="ECO:0000313" key="1">
    <source>
        <dbReference type="EMBL" id="KAJ7774472.1"/>
    </source>
</evidence>